<dbReference type="InterPro" id="IPR020863">
    <property type="entry name" value="MACPF_CS"/>
</dbReference>
<organism evidence="9 10">
    <name type="scientific">Mytilus coruscus</name>
    <name type="common">Sea mussel</name>
    <dbReference type="NCBI Taxonomy" id="42192"/>
    <lineage>
        <taxon>Eukaryota</taxon>
        <taxon>Metazoa</taxon>
        <taxon>Spiralia</taxon>
        <taxon>Lophotrochozoa</taxon>
        <taxon>Mollusca</taxon>
        <taxon>Bivalvia</taxon>
        <taxon>Autobranchia</taxon>
        <taxon>Pteriomorphia</taxon>
        <taxon>Mytilida</taxon>
        <taxon>Mytiloidea</taxon>
        <taxon>Mytilidae</taxon>
        <taxon>Mytilinae</taxon>
        <taxon>Mytilus</taxon>
    </lineage>
</organism>
<dbReference type="Pfam" id="PF01823">
    <property type="entry name" value="MACPF"/>
    <property type="match status" value="1"/>
</dbReference>
<dbReference type="PROSITE" id="PS00279">
    <property type="entry name" value="MACPF_1"/>
    <property type="match status" value="1"/>
</dbReference>
<reference evidence="9 10" key="1">
    <citation type="submission" date="2020-06" db="EMBL/GenBank/DDBJ databases">
        <authorList>
            <person name="Li R."/>
            <person name="Bekaert M."/>
        </authorList>
    </citation>
    <scope>NUCLEOTIDE SEQUENCE [LARGE SCALE GENOMIC DNA]</scope>
    <source>
        <strain evidence="10">wild</strain>
    </source>
</reference>
<evidence type="ECO:0000256" key="1">
    <source>
        <dbReference type="ARBA" id="ARBA00004370"/>
    </source>
</evidence>
<keyword evidence="3" id="KW-0964">Secreted</keyword>
<evidence type="ECO:0000256" key="5">
    <source>
        <dbReference type="ARBA" id="ARBA00023136"/>
    </source>
</evidence>
<dbReference type="GO" id="GO:0031640">
    <property type="term" value="P:killing of cells of another organism"/>
    <property type="evidence" value="ECO:0007669"/>
    <property type="project" value="UniProtKB-KW"/>
</dbReference>
<evidence type="ECO:0000256" key="7">
    <source>
        <dbReference type="SAM" id="MobiDB-lite"/>
    </source>
</evidence>
<evidence type="ECO:0000313" key="9">
    <source>
        <dbReference type="EMBL" id="CAC5408183.1"/>
    </source>
</evidence>
<dbReference type="Proteomes" id="UP000507470">
    <property type="component" value="Unassembled WGS sequence"/>
</dbReference>
<dbReference type="GO" id="GO:0005576">
    <property type="term" value="C:extracellular region"/>
    <property type="evidence" value="ECO:0007669"/>
    <property type="project" value="UniProtKB-SubCell"/>
</dbReference>
<dbReference type="InterPro" id="IPR020864">
    <property type="entry name" value="MACPF"/>
</dbReference>
<evidence type="ECO:0000256" key="2">
    <source>
        <dbReference type="ARBA" id="ARBA00004613"/>
    </source>
</evidence>
<dbReference type="AlphaFoldDB" id="A0A6J8DHU3"/>
<keyword evidence="5" id="KW-0472">Membrane</keyword>
<dbReference type="SMART" id="SM00457">
    <property type="entry name" value="MACPF"/>
    <property type="match status" value="1"/>
</dbReference>
<dbReference type="EMBL" id="CACVKT020007517">
    <property type="protein sequence ID" value="CAC5408183.1"/>
    <property type="molecule type" value="Genomic_DNA"/>
</dbReference>
<dbReference type="PROSITE" id="PS51412">
    <property type="entry name" value="MACPF_2"/>
    <property type="match status" value="1"/>
</dbReference>
<dbReference type="PANTHER" id="PTHR45742:SF8">
    <property type="entry name" value="FLOCCULATION PROTEIN FLO11"/>
    <property type="match status" value="1"/>
</dbReference>
<evidence type="ECO:0000256" key="6">
    <source>
        <dbReference type="ARBA" id="ARBA00023157"/>
    </source>
</evidence>
<dbReference type="GO" id="GO:0016020">
    <property type="term" value="C:membrane"/>
    <property type="evidence" value="ECO:0007669"/>
    <property type="project" value="UniProtKB-SubCell"/>
</dbReference>
<feature type="compositionally biased region" description="Polar residues" evidence="7">
    <location>
        <begin position="32"/>
        <end position="85"/>
    </location>
</feature>
<accession>A0A6J8DHU3</accession>
<feature type="compositionally biased region" description="Polar residues" evidence="7">
    <location>
        <begin position="92"/>
        <end position="103"/>
    </location>
</feature>
<feature type="region of interest" description="Disordered" evidence="7">
    <location>
        <begin position="32"/>
        <end position="103"/>
    </location>
</feature>
<evidence type="ECO:0000313" key="10">
    <source>
        <dbReference type="Proteomes" id="UP000507470"/>
    </source>
</evidence>
<feature type="region of interest" description="Disordered" evidence="7">
    <location>
        <begin position="222"/>
        <end position="249"/>
    </location>
</feature>
<protein>
    <recommendedName>
        <fullName evidence="8">MACPF domain-containing protein</fullName>
    </recommendedName>
</protein>
<proteinExistence type="predicted"/>
<evidence type="ECO:0000256" key="4">
    <source>
        <dbReference type="ARBA" id="ARBA00022852"/>
    </source>
</evidence>
<feature type="compositionally biased region" description="Basic and acidic residues" evidence="7">
    <location>
        <begin position="222"/>
        <end position="233"/>
    </location>
</feature>
<evidence type="ECO:0000256" key="3">
    <source>
        <dbReference type="ARBA" id="ARBA00022525"/>
    </source>
</evidence>
<dbReference type="OrthoDB" id="1366754at2759"/>
<gene>
    <name evidence="9" type="ORF">MCOR_41601</name>
</gene>
<name>A0A6J8DHU3_MYTCO</name>
<keyword evidence="10" id="KW-1185">Reference proteome</keyword>
<feature type="domain" description="MACPF" evidence="8">
    <location>
        <begin position="1"/>
        <end position="311"/>
    </location>
</feature>
<sequence length="396" mass="43695">MCSLDYTYPGVAYLHSTNASGNPSFWSVVNGRKQNNNNTTGNPSLWSAVNRSKQNNNNTTGNPSFWSAVNRSKQNNNKSTGNPSFWSAVIGSEQNNNKSTGNPSFWSAVTGDLYPDVPSGSSKVSDFFEDNIKALPSENCEEDVIQELYIQVIEQFGTHYTTEVVMGAKAVQESKFKNSDLDKFQSDGISAEVAAKMSVKQGGVSASGGFKTGVANNKEMRDKVSNTSKEQREYYIGGSPPSGDYSTGSTETLREWARSAAENPVPIQYKLSSIDSLIRPKYFKKTGTGCPRKEKFTKVVAVNVDDIDQTEAPLPQAETYDDSETAAKHSFPSNCILLNKTTICCTTNVPLSYDRQSMLCEHRTKFGICETIVRLYHECLATVVRLSYDSHTEFIY</sequence>
<dbReference type="PANTHER" id="PTHR45742">
    <property type="entry name" value="COMPLEMENT COMPONENT C6"/>
    <property type="match status" value="1"/>
</dbReference>
<keyword evidence="4" id="KW-0204">Cytolysis</keyword>
<comment type="subcellular location">
    <subcellularLocation>
        <location evidence="1">Membrane</location>
    </subcellularLocation>
    <subcellularLocation>
        <location evidence="2">Secreted</location>
    </subcellularLocation>
</comment>
<keyword evidence="6" id="KW-1015">Disulfide bond</keyword>
<evidence type="ECO:0000259" key="8">
    <source>
        <dbReference type="PROSITE" id="PS51412"/>
    </source>
</evidence>